<feature type="binding site" evidence="3">
    <location>
        <position position="526"/>
    </location>
    <ligand>
        <name>Zn(2+)</name>
        <dbReference type="ChEBI" id="CHEBI:29105"/>
        <label>2</label>
    </ligand>
</feature>
<dbReference type="Pfam" id="PF00245">
    <property type="entry name" value="Alk_phosphatase"/>
    <property type="match status" value="1"/>
</dbReference>
<keyword evidence="3" id="KW-0862">Zinc</keyword>
<keyword evidence="1" id="KW-0597">Phosphoprotein</keyword>
<feature type="binding site" evidence="3">
    <location>
        <position position="295"/>
    </location>
    <ligand>
        <name>Mg(2+)</name>
        <dbReference type="ChEBI" id="CHEBI:18420"/>
    </ligand>
</feature>
<proteinExistence type="predicted"/>
<evidence type="ECO:0000256" key="4">
    <source>
        <dbReference type="SAM" id="SignalP"/>
    </source>
</evidence>
<dbReference type="RefSeq" id="WP_092054826.1">
    <property type="nucleotide sequence ID" value="NZ_FOQD01000018.1"/>
</dbReference>
<dbReference type="PANTHER" id="PTHR11596">
    <property type="entry name" value="ALKALINE PHOSPHATASE"/>
    <property type="match status" value="1"/>
</dbReference>
<feature type="binding site" evidence="3">
    <location>
        <position position="297"/>
    </location>
    <ligand>
        <name>Mg(2+)</name>
        <dbReference type="ChEBI" id="CHEBI:18420"/>
    </ligand>
</feature>
<dbReference type="EMBL" id="FOQD01000018">
    <property type="protein sequence ID" value="SFJ32278.1"/>
    <property type="molecule type" value="Genomic_DNA"/>
</dbReference>
<comment type="cofactor">
    <cofactor evidence="3">
        <name>Zn(2+)</name>
        <dbReference type="ChEBI" id="CHEBI:29105"/>
    </cofactor>
    <text evidence="3">Binds 2 Zn(2+) ions.</text>
</comment>
<feature type="binding site" evidence="3">
    <location>
        <position position="480"/>
    </location>
    <ligand>
        <name>Zn(2+)</name>
        <dbReference type="ChEBI" id="CHEBI:29105"/>
        <label>2</label>
    </ligand>
</feature>
<dbReference type="GO" id="GO:0004035">
    <property type="term" value="F:alkaline phosphatase activity"/>
    <property type="evidence" value="ECO:0007669"/>
    <property type="project" value="TreeGrafter"/>
</dbReference>
<feature type="binding site" evidence="3">
    <location>
        <position position="475"/>
    </location>
    <ligand>
        <name>Mg(2+)</name>
        <dbReference type="ChEBI" id="CHEBI:18420"/>
    </ligand>
</feature>
<keyword evidence="3" id="KW-0479">Metal-binding</keyword>
<dbReference type="STRING" id="1576369.SAMN05421753_11861"/>
<dbReference type="SUPFAM" id="SSF53649">
    <property type="entry name" value="Alkaline phosphatase-like"/>
    <property type="match status" value="1"/>
</dbReference>
<sequence length="548" mass="59585">MNLRSLSLLAFFAAASTALADHIRDLQTQAIESKQARWGHWGTAPDNYLEWSTHSNRLIPVYTYGTSKAGEGVSLKSYQGGKSPYATEAGLKKLYGQVPEGTLNPAAPYFDQTNIFDLQKAALAAGKKHIILVVFDGTDWITTYQASIYKNQKLAFDSGRGTGLHLQDYQAKGTSEFGWMVTSPWCDEAELDVNTQKIVKLDETLRGGYAYKVAGSEPWSVPQDIPYLIAKSKLPGLKQAYTDSASSATSMTAGIKTYNAAINVGVHGEQAPTIAHLAQQQGYRVGVVTSVPISHATPAAAYSHNVHRDDYQDLSRDLLGLPSISHPQSPLPGVDVLIGSGHGVERAKDEGQGSNFIPGNAYLTAEDLQKIDARHGGKYVVAQRTSGVIGSEDLKEKNREAISAHKRLLGFYGTQYGHLPFRTADGEYDPTIGRKKTAEAYSEADLKENPKLAEMATVALDFLNQDSKPFWLMVEPGDVDWANHDNNIDNSIGAVLSGDAAVKAITDWVEKNSSWEETVLIVTADHGHYLMLDHPELLVAPPAQSAAR</sequence>
<reference evidence="6" key="1">
    <citation type="submission" date="2016-10" db="EMBL/GenBank/DDBJ databases">
        <authorList>
            <person name="Varghese N."/>
            <person name="Submissions S."/>
        </authorList>
    </citation>
    <scope>NUCLEOTIDE SEQUENCE [LARGE SCALE GENOMIC DNA]</scope>
    <source>
        <strain evidence="6">DSM 26348</strain>
    </source>
</reference>
<dbReference type="InterPro" id="IPR001952">
    <property type="entry name" value="Alkaline_phosphatase"/>
</dbReference>
<evidence type="ECO:0000256" key="1">
    <source>
        <dbReference type="ARBA" id="ARBA00022553"/>
    </source>
</evidence>
<protein>
    <submittedName>
        <fullName evidence="5">Alkaline phosphatase</fullName>
    </submittedName>
</protein>
<gene>
    <name evidence="5" type="ORF">SAMN05421753_11861</name>
</gene>
<comment type="cofactor">
    <cofactor evidence="3">
        <name>Mg(2+)</name>
        <dbReference type="ChEBI" id="CHEBI:18420"/>
    </cofactor>
    <text evidence="3">Binds 1 Mg(2+) ion.</text>
</comment>
<organism evidence="5 6">
    <name type="scientific">Planctomicrobium piriforme</name>
    <dbReference type="NCBI Taxonomy" id="1576369"/>
    <lineage>
        <taxon>Bacteria</taxon>
        <taxon>Pseudomonadati</taxon>
        <taxon>Planctomycetota</taxon>
        <taxon>Planctomycetia</taxon>
        <taxon>Planctomycetales</taxon>
        <taxon>Planctomycetaceae</taxon>
        <taxon>Planctomicrobium</taxon>
    </lineage>
</organism>
<name>A0A1I3QED8_9PLAN</name>
<feature type="chain" id="PRO_5011453160" evidence="4">
    <location>
        <begin position="21"/>
        <end position="548"/>
    </location>
</feature>
<dbReference type="PANTHER" id="PTHR11596:SF5">
    <property type="entry name" value="ALKALINE PHOSPHATASE"/>
    <property type="match status" value="1"/>
</dbReference>
<feature type="active site" description="Phosphoserine intermediate" evidence="2">
    <location>
        <position position="244"/>
    </location>
</feature>
<dbReference type="CDD" id="cd16012">
    <property type="entry name" value="ALP"/>
    <property type="match status" value="1"/>
</dbReference>
<evidence type="ECO:0000256" key="3">
    <source>
        <dbReference type="PIRSR" id="PIRSR601952-2"/>
    </source>
</evidence>
<keyword evidence="4" id="KW-0732">Signal</keyword>
<dbReference type="InterPro" id="IPR017850">
    <property type="entry name" value="Alkaline_phosphatase_core_sf"/>
</dbReference>
<dbReference type="AlphaFoldDB" id="A0A1I3QED8"/>
<dbReference type="Gene3D" id="3.40.720.10">
    <property type="entry name" value="Alkaline Phosphatase, subunit A"/>
    <property type="match status" value="1"/>
</dbReference>
<dbReference type="GO" id="GO:0046872">
    <property type="term" value="F:metal ion binding"/>
    <property type="evidence" value="ECO:0007669"/>
    <property type="project" value="UniProtKB-KW"/>
</dbReference>
<dbReference type="OrthoDB" id="9794455at2"/>
<keyword evidence="6" id="KW-1185">Reference proteome</keyword>
<accession>A0A1I3QED8</accession>
<evidence type="ECO:0000256" key="2">
    <source>
        <dbReference type="PIRSR" id="PIRSR601952-1"/>
    </source>
</evidence>
<evidence type="ECO:0000313" key="6">
    <source>
        <dbReference type="Proteomes" id="UP000199518"/>
    </source>
</evidence>
<feature type="binding site" evidence="3">
    <location>
        <position position="484"/>
    </location>
    <ligand>
        <name>Zn(2+)</name>
        <dbReference type="ChEBI" id="CHEBI:29105"/>
        <label>2</label>
    </ligand>
</feature>
<dbReference type="Proteomes" id="UP000199518">
    <property type="component" value="Unassembled WGS sequence"/>
</dbReference>
<feature type="signal peptide" evidence="4">
    <location>
        <begin position="1"/>
        <end position="20"/>
    </location>
</feature>
<feature type="binding site" evidence="3">
    <location>
        <position position="525"/>
    </location>
    <ligand>
        <name>Zn(2+)</name>
        <dbReference type="ChEBI" id="CHEBI:29105"/>
        <label>2</label>
    </ligand>
</feature>
<evidence type="ECO:0000313" key="5">
    <source>
        <dbReference type="EMBL" id="SFJ32278.1"/>
    </source>
</evidence>
<keyword evidence="3" id="KW-0460">Magnesium</keyword>
<dbReference type="SMART" id="SM00098">
    <property type="entry name" value="alkPPc"/>
    <property type="match status" value="1"/>
</dbReference>